<proteinExistence type="predicted"/>
<comment type="caution">
    <text evidence="1">The sequence shown here is derived from an EMBL/GenBank/DDBJ whole genome shotgun (WGS) entry which is preliminary data.</text>
</comment>
<organism evidence="1 2">
    <name type="scientific">Tetrabaena socialis</name>
    <dbReference type="NCBI Taxonomy" id="47790"/>
    <lineage>
        <taxon>Eukaryota</taxon>
        <taxon>Viridiplantae</taxon>
        <taxon>Chlorophyta</taxon>
        <taxon>core chlorophytes</taxon>
        <taxon>Chlorophyceae</taxon>
        <taxon>CS clade</taxon>
        <taxon>Chlamydomonadales</taxon>
        <taxon>Tetrabaenaceae</taxon>
        <taxon>Tetrabaena</taxon>
    </lineage>
</organism>
<sequence>MPVLVGRWRRGCGGGAPYRSAVAGAAPSPLRPPPSPSPLRCLALPGDGGAPARPAAELAPAPGRLHACEEPPDAGAAAVLAGRDRAGWGGGSGSAEAVVGAGHSFAGRQPREGARDTAIGRQAVAKSSLAAAGVVRVIQPPFAAGVAGGLAAVEGKAAVLAVAAEAVGPKSYAFE</sequence>
<evidence type="ECO:0000313" key="1">
    <source>
        <dbReference type="EMBL" id="PNH07716.1"/>
    </source>
</evidence>
<gene>
    <name evidence="1" type="ORF">TSOC_005800</name>
</gene>
<name>A0A2J8A5B7_9CHLO</name>
<keyword evidence="2" id="KW-1185">Reference proteome</keyword>
<protein>
    <submittedName>
        <fullName evidence="1">Uncharacterized protein</fullName>
    </submittedName>
</protein>
<evidence type="ECO:0000313" key="2">
    <source>
        <dbReference type="Proteomes" id="UP000236333"/>
    </source>
</evidence>
<dbReference type="Proteomes" id="UP000236333">
    <property type="component" value="Unassembled WGS sequence"/>
</dbReference>
<dbReference type="AlphaFoldDB" id="A0A2J8A5B7"/>
<accession>A0A2J8A5B7</accession>
<reference evidence="1 2" key="1">
    <citation type="journal article" date="2017" name="Mol. Biol. Evol.">
        <title>The 4-celled Tetrabaena socialis nuclear genome reveals the essential components for genetic control of cell number at the origin of multicellularity in the volvocine lineage.</title>
        <authorList>
            <person name="Featherston J."/>
            <person name="Arakaki Y."/>
            <person name="Hanschen E.R."/>
            <person name="Ferris P.J."/>
            <person name="Michod R.E."/>
            <person name="Olson B.J.S.C."/>
            <person name="Nozaki H."/>
            <person name="Durand P.M."/>
        </authorList>
    </citation>
    <scope>NUCLEOTIDE SEQUENCE [LARGE SCALE GENOMIC DNA]</scope>
    <source>
        <strain evidence="1 2">NIES-571</strain>
    </source>
</reference>
<dbReference type="EMBL" id="PGGS01000165">
    <property type="protein sequence ID" value="PNH07716.1"/>
    <property type="molecule type" value="Genomic_DNA"/>
</dbReference>